<reference evidence="2 3" key="1">
    <citation type="journal article" date="2019" name="Anaerobe">
        <title>Detection of Robinsoniella peoriensis in multiple bone samples of a trauma patient.</title>
        <authorList>
            <person name="Schrottner P."/>
            <person name="Hartwich K."/>
            <person name="Bunk B."/>
            <person name="Schober I."/>
            <person name="Helbig S."/>
            <person name="Rudolph W.W."/>
            <person name="Gunzer F."/>
        </authorList>
    </citation>
    <scope>NUCLEOTIDE SEQUENCE [LARGE SCALE GENOMIC DNA]</scope>
    <source>
        <strain evidence="2 3">DSM 106044</strain>
    </source>
</reference>
<dbReference type="InterPro" id="IPR010982">
    <property type="entry name" value="Lambda_DNA-bd_dom_sf"/>
</dbReference>
<dbReference type="CDD" id="cd00093">
    <property type="entry name" value="HTH_XRE"/>
    <property type="match status" value="1"/>
</dbReference>
<dbReference type="Pfam" id="PF02486">
    <property type="entry name" value="Rep_trans"/>
    <property type="match status" value="1"/>
</dbReference>
<evidence type="ECO:0000313" key="3">
    <source>
        <dbReference type="Proteomes" id="UP000306509"/>
    </source>
</evidence>
<dbReference type="SMART" id="SM00530">
    <property type="entry name" value="HTH_XRE"/>
    <property type="match status" value="1"/>
</dbReference>
<name>A0A4U8Q590_9FIRM</name>
<evidence type="ECO:0000313" key="2">
    <source>
        <dbReference type="EMBL" id="TLC99172.1"/>
    </source>
</evidence>
<dbReference type="AlphaFoldDB" id="A0A4U8Q590"/>
<dbReference type="InterPro" id="IPR003491">
    <property type="entry name" value="REP-like_C"/>
</dbReference>
<comment type="caution">
    <text evidence="2">The sequence shown here is derived from an EMBL/GenBank/DDBJ whole genome shotgun (WGS) entry which is preliminary data.</text>
</comment>
<keyword evidence="3" id="KW-1185">Reference proteome</keyword>
<dbReference type="SUPFAM" id="SSF47413">
    <property type="entry name" value="lambda repressor-like DNA-binding domains"/>
    <property type="match status" value="1"/>
</dbReference>
<proteinExistence type="predicted"/>
<organism evidence="2 3">
    <name type="scientific">Robinsoniella peoriensis</name>
    <dbReference type="NCBI Taxonomy" id="180332"/>
    <lineage>
        <taxon>Bacteria</taxon>
        <taxon>Bacillati</taxon>
        <taxon>Bacillota</taxon>
        <taxon>Clostridia</taxon>
        <taxon>Lachnospirales</taxon>
        <taxon>Lachnospiraceae</taxon>
        <taxon>Robinsoniella</taxon>
    </lineage>
</organism>
<dbReference type="Gene3D" id="1.10.260.40">
    <property type="entry name" value="lambda repressor-like DNA-binding domains"/>
    <property type="match status" value="1"/>
</dbReference>
<accession>A0A4U8Q590</accession>
<dbReference type="PROSITE" id="PS50943">
    <property type="entry name" value="HTH_CROC1"/>
    <property type="match status" value="1"/>
</dbReference>
<dbReference type="GO" id="GO:0003677">
    <property type="term" value="F:DNA binding"/>
    <property type="evidence" value="ECO:0007669"/>
    <property type="project" value="InterPro"/>
</dbReference>
<sequence>MDQWLKDFKDERQKYGITQEQLAIYMDVSKMTVNRIETGKYNVSKKLREKLQDALGSLKKKPQLSFLLDYVRIRIPTNDFAKVVEDILCISLRHFRHEEYGFYTYSEHYVLGNIFVLISDKVELGTLIELKGQGCREFEQYLDLQGRTWYDFFHVCWGEDAVFKRIDLAINDHVGILKIGSLIDRCRDNLYWSKFKSFEDYSSGRKSSVGREAEKATMGRTLYIGSKTSEIYFCLYEKDYEQFVKKGIALEEADIKNRFEIRLKDERAFHAIYDFMEKADEESTIFSIINNYVRFFDAPATRHTPEKPCPMWEWFLGKNRDKLKLTTKPEPYRLEKTIGWLEHQVMPSQKMLERIDALNGTSYMKEIATNVRLSERHLKIIKQQTTPIEDMVNVNR</sequence>
<dbReference type="InterPro" id="IPR001387">
    <property type="entry name" value="Cro/C1-type_HTH"/>
</dbReference>
<dbReference type="Proteomes" id="UP000306509">
    <property type="component" value="Unassembled WGS sequence"/>
</dbReference>
<dbReference type="RefSeq" id="WP_243133071.1">
    <property type="nucleotide sequence ID" value="NZ_QGQD01000074.1"/>
</dbReference>
<feature type="domain" description="HTH cro/C1-type" evidence="1">
    <location>
        <begin position="8"/>
        <end position="65"/>
    </location>
</feature>
<protein>
    <submittedName>
        <fullName evidence="2">Transcriptional regulator, y4mF family</fullName>
    </submittedName>
</protein>
<dbReference type="Pfam" id="PF18106">
    <property type="entry name" value="Rol_Rep_N"/>
    <property type="match status" value="1"/>
</dbReference>
<dbReference type="InterPro" id="IPR040819">
    <property type="entry name" value="Rol_Rep_N"/>
</dbReference>
<dbReference type="EMBL" id="QGQD01000074">
    <property type="protein sequence ID" value="TLC99172.1"/>
    <property type="molecule type" value="Genomic_DNA"/>
</dbReference>
<evidence type="ECO:0000259" key="1">
    <source>
        <dbReference type="PROSITE" id="PS50943"/>
    </source>
</evidence>
<dbReference type="Pfam" id="PF01381">
    <property type="entry name" value="HTH_3"/>
    <property type="match status" value="1"/>
</dbReference>
<gene>
    <name evidence="2" type="ORF">DSM106044_03950</name>
</gene>